<reference evidence="2 3" key="1">
    <citation type="submission" date="2023-09" db="EMBL/GenBank/DDBJ databases">
        <authorList>
            <person name="Rey-Velasco X."/>
        </authorList>
    </citation>
    <scope>NUCLEOTIDE SEQUENCE [LARGE SCALE GENOMIC DNA]</scope>
    <source>
        <strain evidence="2 3">P007</strain>
    </source>
</reference>
<dbReference type="NCBIfam" id="TIGR04131">
    <property type="entry name" value="Bac_Flav_CTERM"/>
    <property type="match status" value="1"/>
</dbReference>
<feature type="chain" id="PRO_5047494386" evidence="1">
    <location>
        <begin position="21"/>
        <end position="599"/>
    </location>
</feature>
<dbReference type="Pfam" id="PF13585">
    <property type="entry name" value="CHU_C"/>
    <property type="match status" value="1"/>
</dbReference>
<evidence type="ECO:0000313" key="3">
    <source>
        <dbReference type="Proteomes" id="UP001250662"/>
    </source>
</evidence>
<keyword evidence="3" id="KW-1185">Reference proteome</keyword>
<gene>
    <name evidence="2" type="ORF">RM520_11570</name>
</gene>
<accession>A0ABU3BJD0</accession>
<sequence>MLRHVIIFFLFLMAYHAALGQISSECSNAIPICYNTPINGGTIGYGIDDFNGAVSSGCLEATTTGAIESNSAWYRFRANAAGQLGFNIGHDSSEDWDFALYQAADCNNLGEPIRCNFFDNRDENSFIGIGEDPTGDTSTLQYGEWLMVEPGQDFYLLINNFSDVNSGFSIQFSGDVFETNPYDALDCSIINNLLGPPIAACSNEVVVLDATSPNATNYVWYQDVGSGFEEIIGENNATYQVTQSAMYRVLVVTTTEQIISEVQVAFLSPPTTNPIIDEITCENSIGFDLTSKDNEALGNQNSADYIVSYYSSQADADLGVNELAKQLITTPGIQTIFARIASVQNPNCFDATASFELNTLITPMLGTDEEIYLCDLSSFVTIGESIPSIEFEYSWNTGETTPELNVSQPGQYILTATSSLANVFCVCTQTFTVIETELPEILEVLFSDFSIENTVEIVPNALGDFEFRIDDEPYQSSPVFEGVLPGNHTIYMRDLQGCANIIEEIAVIGYLPYFTPNGDGVNDNWNLMGIEHLNDPVVSIFDRYGKALKTLNNSSNDWDGTHNGEPLPGSDYWFQLSFIDDNGNRINAKFIENHFSLRR</sequence>
<dbReference type="RefSeq" id="WP_311388118.1">
    <property type="nucleotide sequence ID" value="NZ_JAVRHU010000003.1"/>
</dbReference>
<name>A0ABU3BJD0_9FLAO</name>
<dbReference type="Proteomes" id="UP001250662">
    <property type="component" value="Unassembled WGS sequence"/>
</dbReference>
<dbReference type="InterPro" id="IPR026341">
    <property type="entry name" value="T9SS_type_B"/>
</dbReference>
<feature type="signal peptide" evidence="1">
    <location>
        <begin position="1"/>
        <end position="20"/>
    </location>
</feature>
<comment type="caution">
    <text evidence="2">The sequence shown here is derived from an EMBL/GenBank/DDBJ whole genome shotgun (WGS) entry which is preliminary data.</text>
</comment>
<proteinExistence type="predicted"/>
<dbReference type="EMBL" id="JAVRHU010000003">
    <property type="protein sequence ID" value="MDT0622266.1"/>
    <property type="molecule type" value="Genomic_DNA"/>
</dbReference>
<evidence type="ECO:0000313" key="2">
    <source>
        <dbReference type="EMBL" id="MDT0622266.1"/>
    </source>
</evidence>
<keyword evidence="1" id="KW-0732">Signal</keyword>
<evidence type="ECO:0000256" key="1">
    <source>
        <dbReference type="SAM" id="SignalP"/>
    </source>
</evidence>
<protein>
    <submittedName>
        <fullName evidence="2">T9SS type B sorting domain-containing protein</fullName>
    </submittedName>
</protein>
<organism evidence="2 3">
    <name type="scientific">Croceitalea vernalis</name>
    <dbReference type="NCBI Taxonomy" id="3075599"/>
    <lineage>
        <taxon>Bacteria</taxon>
        <taxon>Pseudomonadati</taxon>
        <taxon>Bacteroidota</taxon>
        <taxon>Flavobacteriia</taxon>
        <taxon>Flavobacteriales</taxon>
        <taxon>Flavobacteriaceae</taxon>
        <taxon>Croceitalea</taxon>
    </lineage>
</organism>